<reference evidence="3" key="1">
    <citation type="submission" date="2017-08" db="EMBL/GenBank/DDBJ databases">
        <authorList>
            <person name="Varghese N."/>
            <person name="Submissions S."/>
        </authorList>
    </citation>
    <scope>NUCLEOTIDE SEQUENCE [LARGE SCALE GENOMIC DNA]</scope>
    <source>
        <strain evidence="3">USBA17B2</strain>
    </source>
</reference>
<dbReference type="Proteomes" id="UP000219688">
    <property type="component" value="Unassembled WGS sequence"/>
</dbReference>
<organism evidence="2 3">
    <name type="scientific">Ornithinimicrobium cerasi</name>
    <dbReference type="NCBI Taxonomy" id="2248773"/>
    <lineage>
        <taxon>Bacteria</taxon>
        <taxon>Bacillati</taxon>
        <taxon>Actinomycetota</taxon>
        <taxon>Actinomycetes</taxon>
        <taxon>Micrococcales</taxon>
        <taxon>Ornithinimicrobiaceae</taxon>
        <taxon>Ornithinimicrobium</taxon>
    </lineage>
</organism>
<protein>
    <submittedName>
        <fullName evidence="2">Uncharacterized protein</fullName>
    </submittedName>
</protein>
<dbReference type="AlphaFoldDB" id="A0A285VV77"/>
<evidence type="ECO:0000313" key="2">
    <source>
        <dbReference type="EMBL" id="SOC57146.1"/>
    </source>
</evidence>
<keyword evidence="3" id="KW-1185">Reference proteome</keyword>
<sequence>MSDCFTEAGFPSQPQSDGSLQIDDGPDDQQEAFRNAAEVCREQSGEPKLASLTQAQVGVLYDLQLEAGVCLRDAGFRTVEMPSRETWVSQYVAAQQSTSTSSFPVTPWDGLHLQDAEESCRQPGLQDVFARMGSGG</sequence>
<dbReference type="RefSeq" id="WP_097188882.1">
    <property type="nucleotide sequence ID" value="NZ_OBQK01000011.1"/>
</dbReference>
<evidence type="ECO:0000313" key="3">
    <source>
        <dbReference type="Proteomes" id="UP000219688"/>
    </source>
</evidence>
<evidence type="ECO:0000256" key="1">
    <source>
        <dbReference type="SAM" id="MobiDB-lite"/>
    </source>
</evidence>
<proteinExistence type="predicted"/>
<feature type="region of interest" description="Disordered" evidence="1">
    <location>
        <begin position="1"/>
        <end position="29"/>
    </location>
</feature>
<gene>
    <name evidence="2" type="ORF">SAMN05421879_1114</name>
</gene>
<accession>A0A285VV77</accession>
<name>A0A285VV77_9MICO</name>
<dbReference type="EMBL" id="OBQK01000011">
    <property type="protein sequence ID" value="SOC57146.1"/>
    <property type="molecule type" value="Genomic_DNA"/>
</dbReference>